<name>A0A133XJB2_9RHOO</name>
<feature type="transmembrane region" description="Helical" evidence="5">
    <location>
        <begin position="120"/>
        <end position="139"/>
    </location>
</feature>
<comment type="caution">
    <text evidence="6">The sequence shown here is derived from an EMBL/GenBank/DDBJ whole genome shotgun (WGS) entry which is preliminary data.</text>
</comment>
<comment type="subcellular location">
    <subcellularLocation>
        <location evidence="1">Membrane</location>
        <topology evidence="1">Multi-pass membrane protein</topology>
    </subcellularLocation>
</comment>
<feature type="transmembrane region" description="Helical" evidence="5">
    <location>
        <begin position="20"/>
        <end position="44"/>
    </location>
</feature>
<sequence length="244" mass="26688">MGDVMLALMRSLASLRRGKVWVYVLVPALFSLVLWIVLAIWGLGVLVDWLLGHPPMSLLIGWGLAWLAHILAYMGGWMAIFAGAYLTASLLAAVVIMPLLLKHLSETEYRDVAPMGKDSFVAAAVNSVLASLLFIAGWLLSLPFWIIPGLSLILPLLLMAWLNRRTFAYDALSMHATVAEWQAIRQQNKAPLFMLGLSMALLAHIPLLGLLVPALAALSFVHYGLEALRRSRGGAIVTIEGERV</sequence>
<keyword evidence="3 5" id="KW-1133">Transmembrane helix</keyword>
<protein>
    <recommendedName>
        <fullName evidence="8">EI24 domain-containing protein</fullName>
    </recommendedName>
</protein>
<organism evidence="6 7">
    <name type="scientific">Dechloromonas denitrificans</name>
    <dbReference type="NCBI Taxonomy" id="281362"/>
    <lineage>
        <taxon>Bacteria</taxon>
        <taxon>Pseudomonadati</taxon>
        <taxon>Pseudomonadota</taxon>
        <taxon>Betaproteobacteria</taxon>
        <taxon>Rhodocyclales</taxon>
        <taxon>Azonexaceae</taxon>
        <taxon>Dechloromonas</taxon>
    </lineage>
</organism>
<feature type="transmembrane region" description="Helical" evidence="5">
    <location>
        <begin position="192"/>
        <end position="221"/>
    </location>
</feature>
<gene>
    <name evidence="6" type="ORF">AT959_09965</name>
</gene>
<dbReference type="AlphaFoldDB" id="A0A133XJB2"/>
<evidence type="ECO:0000256" key="2">
    <source>
        <dbReference type="ARBA" id="ARBA00022692"/>
    </source>
</evidence>
<dbReference type="STRING" id="281362.AT959_09965"/>
<dbReference type="Pfam" id="PF07264">
    <property type="entry name" value="EI24"/>
    <property type="match status" value="1"/>
</dbReference>
<dbReference type="InterPro" id="IPR059112">
    <property type="entry name" value="CysZ/EI24"/>
</dbReference>
<feature type="transmembrane region" description="Helical" evidence="5">
    <location>
        <begin position="145"/>
        <end position="162"/>
    </location>
</feature>
<evidence type="ECO:0000313" key="6">
    <source>
        <dbReference type="EMBL" id="KXB31019.1"/>
    </source>
</evidence>
<keyword evidence="4 5" id="KW-0472">Membrane</keyword>
<evidence type="ECO:0000313" key="7">
    <source>
        <dbReference type="Proteomes" id="UP000070186"/>
    </source>
</evidence>
<evidence type="ECO:0000256" key="1">
    <source>
        <dbReference type="ARBA" id="ARBA00004141"/>
    </source>
</evidence>
<dbReference type="RefSeq" id="WP_066882821.1">
    <property type="nucleotide sequence ID" value="NZ_LODL01000019.1"/>
</dbReference>
<evidence type="ECO:0008006" key="8">
    <source>
        <dbReference type="Google" id="ProtNLM"/>
    </source>
</evidence>
<feature type="transmembrane region" description="Helical" evidence="5">
    <location>
        <begin position="56"/>
        <end position="74"/>
    </location>
</feature>
<evidence type="ECO:0000256" key="3">
    <source>
        <dbReference type="ARBA" id="ARBA00022989"/>
    </source>
</evidence>
<feature type="transmembrane region" description="Helical" evidence="5">
    <location>
        <begin position="80"/>
        <end position="100"/>
    </location>
</feature>
<reference evidence="6 7" key="1">
    <citation type="submission" date="2015-12" db="EMBL/GenBank/DDBJ databases">
        <title>Nitrous oxide reduction kinetics distinguish bacteria harboring typical versus atypical NosZ.</title>
        <authorList>
            <person name="Yoon S."/>
            <person name="Nissen S."/>
            <person name="Park D."/>
            <person name="Sanford R.A."/>
            <person name="Loeffler F.E."/>
        </authorList>
    </citation>
    <scope>NUCLEOTIDE SEQUENCE [LARGE SCALE GENOMIC DNA]</scope>
    <source>
        <strain evidence="6 7">ATCC BAA-841</strain>
    </source>
</reference>
<keyword evidence="2 5" id="KW-0812">Transmembrane</keyword>
<evidence type="ECO:0000256" key="5">
    <source>
        <dbReference type="SAM" id="Phobius"/>
    </source>
</evidence>
<keyword evidence="7" id="KW-1185">Reference proteome</keyword>
<accession>A0A133XJB2</accession>
<evidence type="ECO:0000256" key="4">
    <source>
        <dbReference type="ARBA" id="ARBA00023136"/>
    </source>
</evidence>
<dbReference type="Proteomes" id="UP000070186">
    <property type="component" value="Unassembled WGS sequence"/>
</dbReference>
<dbReference type="EMBL" id="LODL01000019">
    <property type="protein sequence ID" value="KXB31019.1"/>
    <property type="molecule type" value="Genomic_DNA"/>
</dbReference>
<proteinExistence type="predicted"/>